<evidence type="ECO:0000256" key="1">
    <source>
        <dbReference type="SAM" id="Phobius"/>
    </source>
</evidence>
<organism evidence="3 4">
    <name type="scientific">Moritella marina ATCC 15381</name>
    <dbReference type="NCBI Taxonomy" id="1202962"/>
    <lineage>
        <taxon>Bacteria</taxon>
        <taxon>Pseudomonadati</taxon>
        <taxon>Pseudomonadota</taxon>
        <taxon>Gammaproteobacteria</taxon>
        <taxon>Alteromonadales</taxon>
        <taxon>Moritellaceae</taxon>
        <taxon>Moritella</taxon>
    </lineage>
</organism>
<dbReference type="EMBL" id="CP044399">
    <property type="protein sequence ID" value="QFI40184.1"/>
    <property type="molecule type" value="Genomic_DNA"/>
</dbReference>
<keyword evidence="4" id="KW-1185">Reference proteome</keyword>
<protein>
    <submittedName>
        <fullName evidence="3">HD domain-containing protein</fullName>
    </submittedName>
</protein>
<accession>A0A5J6WRX0</accession>
<keyword evidence="1" id="KW-0472">Membrane</keyword>
<dbReference type="PANTHER" id="PTHR45228:SF5">
    <property type="entry name" value="CYCLIC DI-GMP PHOSPHODIESTERASE VC_1348-RELATED"/>
    <property type="match status" value="1"/>
</dbReference>
<dbReference type="PANTHER" id="PTHR45228">
    <property type="entry name" value="CYCLIC DI-GMP PHOSPHODIESTERASE TM_0186-RELATED"/>
    <property type="match status" value="1"/>
</dbReference>
<dbReference type="Pfam" id="PF13487">
    <property type="entry name" value="HD_5"/>
    <property type="match status" value="1"/>
</dbReference>
<keyword evidence="1" id="KW-1133">Transmembrane helix</keyword>
<dbReference type="PROSITE" id="PS51832">
    <property type="entry name" value="HD_GYP"/>
    <property type="match status" value="1"/>
</dbReference>
<feature type="transmembrane region" description="Helical" evidence="1">
    <location>
        <begin position="166"/>
        <end position="187"/>
    </location>
</feature>
<dbReference type="AlphaFoldDB" id="A0A5J6WRX0"/>
<dbReference type="KEGG" id="mmaa:FR932_02250"/>
<dbReference type="Proteomes" id="UP000327424">
    <property type="component" value="Chromosome"/>
</dbReference>
<dbReference type="CDD" id="cd00077">
    <property type="entry name" value="HDc"/>
    <property type="match status" value="1"/>
</dbReference>
<feature type="transmembrane region" description="Helical" evidence="1">
    <location>
        <begin position="463"/>
        <end position="484"/>
    </location>
</feature>
<feature type="domain" description="HD-GYP" evidence="2">
    <location>
        <begin position="492"/>
        <end position="689"/>
    </location>
</feature>
<evidence type="ECO:0000259" key="2">
    <source>
        <dbReference type="PROSITE" id="PS51832"/>
    </source>
</evidence>
<feature type="transmembrane region" description="Helical" evidence="1">
    <location>
        <begin position="127"/>
        <end position="146"/>
    </location>
</feature>
<gene>
    <name evidence="3" type="ORF">FR932_02250</name>
</gene>
<dbReference type="Gene3D" id="1.10.3210.10">
    <property type="entry name" value="Hypothetical protein af1432"/>
    <property type="match status" value="1"/>
</dbReference>
<proteinExistence type="predicted"/>
<dbReference type="InterPro" id="IPR052020">
    <property type="entry name" value="Cyclic_di-GMP/3'3'-cGAMP_PDE"/>
</dbReference>
<dbReference type="InterPro" id="IPR037522">
    <property type="entry name" value="HD_GYP_dom"/>
</dbReference>
<dbReference type="SUPFAM" id="SSF109604">
    <property type="entry name" value="HD-domain/PDEase-like"/>
    <property type="match status" value="1"/>
</dbReference>
<dbReference type="InterPro" id="IPR003607">
    <property type="entry name" value="HD/PDEase_dom"/>
</dbReference>
<name>A0A5J6WRX0_MORMI</name>
<keyword evidence="1" id="KW-0812">Transmembrane</keyword>
<reference evidence="3 4" key="1">
    <citation type="submission" date="2019-09" db="EMBL/GenBank/DDBJ databases">
        <title>Hybrid Assembly of the complete Genome of the Deep-Sea Bacterium Moritella marina from long Nanopore and Illumina reads.</title>
        <authorList>
            <person name="Magin S."/>
            <person name="Georgoulis A."/>
            <person name="Papadimitriou K."/>
            <person name="Iliakis G."/>
            <person name="Vorgias C.E."/>
        </authorList>
    </citation>
    <scope>NUCLEOTIDE SEQUENCE [LARGE SCALE GENOMIC DNA]</scope>
    <source>
        <strain evidence="3 4">MP-1</strain>
    </source>
</reference>
<evidence type="ECO:0000313" key="3">
    <source>
        <dbReference type="EMBL" id="QFI40184.1"/>
    </source>
</evidence>
<evidence type="ECO:0000313" key="4">
    <source>
        <dbReference type="Proteomes" id="UP000327424"/>
    </source>
</evidence>
<dbReference type="SMART" id="SM00471">
    <property type="entry name" value="HDc"/>
    <property type="match status" value="1"/>
</dbReference>
<sequence length="691" mass="78347">MLVLFVNSISADESLDTEFEVVEEISLISSALVYNMDYEQLNKIMTAMISNRKDIVNLVIVDDVSKGVVFSYSSNGSIKAFNGFSRGYMAGHLLPIVYEGQLIGTLNVEFKSKLLPQNNNYYQDSSFIIVFFLFVLIFINLIFYALLKLSVSSSRRAEFGSKKFIFITMSFMSIFIVMTVIGGYFILEKNKTIIEDRVELYLQKNISDFNRDMNRTKETLASIYNQITQTADFQRVYQGLVNAEKFSDEAAYEYFQGALTNIINRHHDFGLSERIPFLIMNIEGNVVAKQGNDITVNDINKTINSPFIRALSGRAGFLPPKKSVPQISEIYYGDLYFSYPILDVEGRVSGILFTQIPKLPFIYFDMSEYNFGASGELVATNNSGRIISKCRFPQGDGMNCGHMLSTIMQDRHSSSSYLELFGDYRGRESYVLTSWYDELNTILVSKMDSNEVLESYYEFQKGIILILVVMSTLTIFTTLYTLFLGRNANDKLIKSNHGIIKRLGHAAEFKDNETAMHIVRMSYYAKIIAIKHGCDLAWVELLFNAAPMHDIGKIGVPDHILQKPGKLTPDEWFIMRQHPEFGARIIGTQDNELLKMAHDIAIAHHEKWDGSGYPYGIKGEKIPLPARIIAIADVFDALTSERVYKKAWTQADAEALIISESGKHFDPSLVDSFVLSLPEIKTIRSIYVDNN</sequence>
<dbReference type="OrthoDB" id="9802066at2"/>
<dbReference type="GO" id="GO:0008081">
    <property type="term" value="F:phosphoric diester hydrolase activity"/>
    <property type="evidence" value="ECO:0007669"/>
    <property type="project" value="UniProtKB-ARBA"/>
</dbReference>